<dbReference type="InterPro" id="IPR050855">
    <property type="entry name" value="NDM-1-like"/>
</dbReference>
<gene>
    <name evidence="3" type="primary">bla</name>
    <name evidence="3" type="ORF">G7Y85_09045</name>
</gene>
<protein>
    <submittedName>
        <fullName evidence="3">Subclass B3 metallo-beta-lactamase</fullName>
    </submittedName>
</protein>
<keyword evidence="4" id="KW-1185">Reference proteome</keyword>
<accession>A0A6M2BRR9</accession>
<dbReference type="CDD" id="cd16290">
    <property type="entry name" value="AIM-1_SMB-1-like_MBL-B3"/>
    <property type="match status" value="1"/>
</dbReference>
<dbReference type="EMBL" id="JAAMOW010000004">
    <property type="protein sequence ID" value="NGY04911.1"/>
    <property type="molecule type" value="Genomic_DNA"/>
</dbReference>
<comment type="caution">
    <text evidence="3">The sequence shown here is derived from an EMBL/GenBank/DDBJ whole genome shotgun (WGS) entry which is preliminary data.</text>
</comment>
<dbReference type="InterPro" id="IPR001279">
    <property type="entry name" value="Metallo-B-lactamas"/>
</dbReference>
<dbReference type="PANTHER" id="PTHR42951">
    <property type="entry name" value="METALLO-BETA-LACTAMASE DOMAIN-CONTAINING"/>
    <property type="match status" value="1"/>
</dbReference>
<feature type="domain" description="Metallo-beta-lactamase" evidence="2">
    <location>
        <begin position="64"/>
        <end position="257"/>
    </location>
</feature>
<dbReference type="Gene3D" id="3.60.15.10">
    <property type="entry name" value="Ribonuclease Z/Hydroxyacylglutathione hydrolase-like"/>
    <property type="match status" value="1"/>
</dbReference>
<dbReference type="AlphaFoldDB" id="A0A6M2BRR9"/>
<dbReference type="NCBIfam" id="NF012229">
    <property type="entry name" value="bla_class_B_core"/>
    <property type="match status" value="1"/>
</dbReference>
<proteinExistence type="predicted"/>
<evidence type="ECO:0000259" key="2">
    <source>
        <dbReference type="SMART" id="SM00849"/>
    </source>
</evidence>
<sequence>MTIAHVAIFRKSSSAVARALLFALLLGGGGRVLADDSCDACARWNEPVDPFRIFGNTYYVGARGISSILITSPQGHVLIDGGLPESAPLIANNIVALGFALDDVKIILNSHAHFDHAGGIAELARESGAQVMMSPWSANALRHGNGGVADPQYGSLPAYPSFSHVQTVEDGETIKLGELRLTAHFTGGHTPGGTSWTWQSCEDHRCADIVYADSLTAVSAPDFRFTAATRYPQVLKDFERSFRTIAGLDCDILLTPHPDASAFWQRREAQQDSHDPVAFVDTGACETYVEIARKQLQERLNSERAQSAAAAAPAP</sequence>
<dbReference type="NCBIfam" id="NF033105">
    <property type="entry name" value="bla_subclass_B3"/>
    <property type="match status" value="1"/>
</dbReference>
<name>A0A6M2BRR9_9GAMM</name>
<dbReference type="RefSeq" id="WP_166255225.1">
    <property type="nucleotide sequence ID" value="NZ_JAAMOW010000004.1"/>
</dbReference>
<feature type="signal peptide" evidence="1">
    <location>
        <begin position="1"/>
        <end position="34"/>
    </location>
</feature>
<evidence type="ECO:0000313" key="3">
    <source>
        <dbReference type="EMBL" id="NGY04911.1"/>
    </source>
</evidence>
<evidence type="ECO:0000256" key="1">
    <source>
        <dbReference type="SAM" id="SignalP"/>
    </source>
</evidence>
<dbReference type="InterPro" id="IPR036866">
    <property type="entry name" value="RibonucZ/Hydroxyglut_hydro"/>
</dbReference>
<dbReference type="Proteomes" id="UP000472676">
    <property type="component" value="Unassembled WGS sequence"/>
</dbReference>
<feature type="chain" id="PRO_5026998492" evidence="1">
    <location>
        <begin position="35"/>
        <end position="315"/>
    </location>
</feature>
<reference evidence="3 4" key="1">
    <citation type="journal article" date="2014" name="Int. J. Syst. Evol. Microbiol.">
        <title>Solimonas terrae sp. nov., isolated from soil.</title>
        <authorList>
            <person name="Kim S.J."/>
            <person name="Moon J.Y."/>
            <person name="Weon H.Y."/>
            <person name="Ahn J.H."/>
            <person name="Chen W.M."/>
            <person name="Kwon S.W."/>
        </authorList>
    </citation>
    <scope>NUCLEOTIDE SEQUENCE [LARGE SCALE GENOMIC DNA]</scope>
    <source>
        <strain evidence="3 4">KIS83-12</strain>
    </source>
</reference>
<evidence type="ECO:0000313" key="4">
    <source>
        <dbReference type="Proteomes" id="UP000472676"/>
    </source>
</evidence>
<dbReference type="SUPFAM" id="SSF56281">
    <property type="entry name" value="Metallo-hydrolase/oxidoreductase"/>
    <property type="match status" value="1"/>
</dbReference>
<dbReference type="SMART" id="SM00849">
    <property type="entry name" value="Lactamase_B"/>
    <property type="match status" value="1"/>
</dbReference>
<dbReference type="PANTHER" id="PTHR42951:SF17">
    <property type="entry name" value="METALLO-BETA-LACTAMASE DOMAIN-CONTAINING PROTEIN"/>
    <property type="match status" value="1"/>
</dbReference>
<dbReference type="Pfam" id="PF00753">
    <property type="entry name" value="Lactamase_B"/>
    <property type="match status" value="1"/>
</dbReference>
<organism evidence="3 4">
    <name type="scientific">Solimonas terrae</name>
    <dbReference type="NCBI Taxonomy" id="1396819"/>
    <lineage>
        <taxon>Bacteria</taxon>
        <taxon>Pseudomonadati</taxon>
        <taxon>Pseudomonadota</taxon>
        <taxon>Gammaproteobacteria</taxon>
        <taxon>Nevskiales</taxon>
        <taxon>Nevskiaceae</taxon>
        <taxon>Solimonas</taxon>
    </lineage>
</organism>
<keyword evidence="1" id="KW-0732">Signal</keyword>